<evidence type="ECO:0000256" key="7">
    <source>
        <dbReference type="RuleBase" id="RU003719"/>
    </source>
</evidence>
<keyword evidence="10" id="KW-1185">Reference proteome</keyword>
<dbReference type="CDD" id="cd12173">
    <property type="entry name" value="PGDH_4"/>
    <property type="match status" value="1"/>
</dbReference>
<evidence type="ECO:0000259" key="8">
    <source>
        <dbReference type="Pfam" id="PF00389"/>
    </source>
</evidence>
<dbReference type="InterPro" id="IPR029752">
    <property type="entry name" value="D-isomer_DH_CS1"/>
</dbReference>
<comment type="similarity">
    <text evidence="1 7">Belongs to the D-isomer specific 2-hydroxyacid dehydrogenase family.</text>
</comment>
<accession>A0A6P4YLY0</accession>
<protein>
    <submittedName>
        <fullName evidence="11">D-3-phosphoglycerate dehydrogenase-like isoform X2</fullName>
    </submittedName>
</protein>
<keyword evidence="5 7" id="KW-0560">Oxidoreductase</keyword>
<keyword evidence="6" id="KW-0520">NAD</keyword>
<gene>
    <name evidence="11" type="primary">LOC109474588</name>
</gene>
<evidence type="ECO:0000256" key="1">
    <source>
        <dbReference type="ARBA" id="ARBA00005854"/>
    </source>
</evidence>
<reference evidence="11" key="1">
    <citation type="submission" date="2025-08" db="UniProtKB">
        <authorList>
            <consortium name="RefSeq"/>
        </authorList>
    </citation>
    <scope>IDENTIFICATION</scope>
    <source>
        <tissue evidence="11">Gonad</tissue>
    </source>
</reference>
<sequence length="323" mass="34949">MSPPSIKKILISDSVAPECKEVLEKAGIVVDMKTDMTKEELCEKIKGYDGLIVRSATKVTADVIGASDCLKIVGRAGTGVDNVDIPSATKKNIVVMNTPGGNTLSAAEHTCFLIGSLARQIPQAHMSMREGRWDRKKFMGNELYGKTLGIIGLGRIGKEVALRMQAFGMTTIGYDPIIDAKTASEFNVEWMDLEQLWPKCDYITVHVPLIPQTQNLMNEAVFGKCKQGLKVLNVSRGGIISEADLLKALEAGTIAGAAIDTWEQEPTTNTALVQHPNVIAVPHLGANTREGQRRCAIEIAEQIVDWVNGKGLVGAVNARDLKL</sequence>
<dbReference type="Gene3D" id="3.40.50.720">
    <property type="entry name" value="NAD(P)-binding Rossmann-like Domain"/>
    <property type="match status" value="2"/>
</dbReference>
<dbReference type="InterPro" id="IPR006140">
    <property type="entry name" value="D-isomer_DH_NAD-bd"/>
</dbReference>
<evidence type="ECO:0000259" key="9">
    <source>
        <dbReference type="Pfam" id="PF02826"/>
    </source>
</evidence>
<dbReference type="PANTHER" id="PTHR42938:SF22">
    <property type="entry name" value="D-3-PHOSPHOGLYCERATE DEHYDROGENASE"/>
    <property type="match status" value="1"/>
</dbReference>
<comment type="subunit">
    <text evidence="2">Homotetramer.</text>
</comment>
<proteinExistence type="inferred from homology"/>
<dbReference type="Pfam" id="PF02826">
    <property type="entry name" value="2-Hacid_dh_C"/>
    <property type="match status" value="1"/>
</dbReference>
<dbReference type="GeneID" id="109474588"/>
<keyword evidence="3" id="KW-0597">Phosphoprotein</keyword>
<evidence type="ECO:0000313" key="10">
    <source>
        <dbReference type="Proteomes" id="UP000515135"/>
    </source>
</evidence>
<dbReference type="FunFam" id="3.40.50.720:FF:000021">
    <property type="entry name" value="D-3-phosphoglycerate dehydrogenase"/>
    <property type="match status" value="1"/>
</dbReference>
<feature type="domain" description="D-isomer specific 2-hydroxyacid dehydrogenase NAD-binding" evidence="9">
    <location>
        <begin position="113"/>
        <end position="285"/>
    </location>
</feature>
<dbReference type="AlphaFoldDB" id="A0A6P4YLY0"/>
<dbReference type="PROSITE" id="PS00065">
    <property type="entry name" value="D_2_HYDROXYACID_DH_1"/>
    <property type="match status" value="1"/>
</dbReference>
<evidence type="ECO:0000256" key="3">
    <source>
        <dbReference type="ARBA" id="ARBA00022553"/>
    </source>
</evidence>
<dbReference type="Pfam" id="PF00389">
    <property type="entry name" value="2-Hacid_dh"/>
    <property type="match status" value="1"/>
</dbReference>
<dbReference type="Proteomes" id="UP000515135">
    <property type="component" value="Unplaced"/>
</dbReference>
<dbReference type="GO" id="GO:0051287">
    <property type="term" value="F:NAD binding"/>
    <property type="evidence" value="ECO:0007669"/>
    <property type="project" value="InterPro"/>
</dbReference>
<name>A0A6P4YLY0_BRABE</name>
<dbReference type="InterPro" id="IPR036291">
    <property type="entry name" value="NAD(P)-bd_dom_sf"/>
</dbReference>
<dbReference type="GO" id="GO:0004617">
    <property type="term" value="F:phosphoglycerate dehydrogenase activity"/>
    <property type="evidence" value="ECO:0007669"/>
    <property type="project" value="TreeGrafter"/>
</dbReference>
<organism evidence="10 11">
    <name type="scientific">Branchiostoma belcheri</name>
    <name type="common">Amphioxus</name>
    <dbReference type="NCBI Taxonomy" id="7741"/>
    <lineage>
        <taxon>Eukaryota</taxon>
        <taxon>Metazoa</taxon>
        <taxon>Chordata</taxon>
        <taxon>Cephalochordata</taxon>
        <taxon>Leptocardii</taxon>
        <taxon>Amphioxiformes</taxon>
        <taxon>Branchiostomatidae</taxon>
        <taxon>Branchiostoma</taxon>
    </lineage>
</organism>
<evidence type="ECO:0000256" key="5">
    <source>
        <dbReference type="ARBA" id="ARBA00023002"/>
    </source>
</evidence>
<dbReference type="InterPro" id="IPR006139">
    <property type="entry name" value="D-isomer_2_OHA_DH_cat_dom"/>
</dbReference>
<keyword evidence="4" id="KW-0007">Acetylation</keyword>
<dbReference type="SUPFAM" id="SSF52283">
    <property type="entry name" value="Formate/glycerate dehydrogenase catalytic domain-like"/>
    <property type="match status" value="1"/>
</dbReference>
<dbReference type="SUPFAM" id="SSF51735">
    <property type="entry name" value="NAD(P)-binding Rossmann-fold domains"/>
    <property type="match status" value="1"/>
</dbReference>
<dbReference type="RefSeq" id="XP_019630485.1">
    <property type="nucleotide sequence ID" value="XM_019774926.1"/>
</dbReference>
<evidence type="ECO:0000256" key="4">
    <source>
        <dbReference type="ARBA" id="ARBA00022990"/>
    </source>
</evidence>
<evidence type="ECO:0000313" key="11">
    <source>
        <dbReference type="RefSeq" id="XP_019630485.1"/>
    </source>
</evidence>
<dbReference type="PANTHER" id="PTHR42938">
    <property type="entry name" value="FORMATE DEHYDROGENASE 1"/>
    <property type="match status" value="1"/>
</dbReference>
<evidence type="ECO:0000256" key="2">
    <source>
        <dbReference type="ARBA" id="ARBA00011881"/>
    </source>
</evidence>
<feature type="domain" description="D-isomer specific 2-hydroxyacid dehydrogenase catalytic" evidence="8">
    <location>
        <begin position="9"/>
        <end position="317"/>
    </location>
</feature>
<dbReference type="OrthoDB" id="1621027at2759"/>
<evidence type="ECO:0000256" key="6">
    <source>
        <dbReference type="ARBA" id="ARBA00023027"/>
    </source>
</evidence>